<organism evidence="2 3">
    <name type="scientific">Trametes cubensis</name>
    <dbReference type="NCBI Taxonomy" id="1111947"/>
    <lineage>
        <taxon>Eukaryota</taxon>
        <taxon>Fungi</taxon>
        <taxon>Dikarya</taxon>
        <taxon>Basidiomycota</taxon>
        <taxon>Agaricomycotina</taxon>
        <taxon>Agaricomycetes</taxon>
        <taxon>Polyporales</taxon>
        <taxon>Polyporaceae</taxon>
        <taxon>Trametes</taxon>
    </lineage>
</organism>
<evidence type="ECO:0000313" key="3">
    <source>
        <dbReference type="Proteomes" id="UP001215151"/>
    </source>
</evidence>
<protein>
    <recommendedName>
        <fullName evidence="1">DUF6699 domain-containing protein</fullName>
    </recommendedName>
</protein>
<name>A0AAD7TXA0_9APHY</name>
<accession>A0AAD7TXA0</accession>
<dbReference type="Pfam" id="PF20415">
    <property type="entry name" value="DUF6699"/>
    <property type="match status" value="1"/>
</dbReference>
<dbReference type="Proteomes" id="UP001215151">
    <property type="component" value="Unassembled WGS sequence"/>
</dbReference>
<keyword evidence="3" id="KW-1185">Reference proteome</keyword>
<gene>
    <name evidence="2" type="ORF">ONZ51_g4983</name>
</gene>
<reference evidence="2" key="1">
    <citation type="submission" date="2022-11" db="EMBL/GenBank/DDBJ databases">
        <title>Genome Sequence of Cubamyces cubensis.</title>
        <authorList>
            <person name="Buettner E."/>
        </authorList>
    </citation>
    <scope>NUCLEOTIDE SEQUENCE</scope>
    <source>
        <strain evidence="2">MPL-01</strain>
    </source>
</reference>
<dbReference type="InterPro" id="IPR046522">
    <property type="entry name" value="DUF6699"/>
</dbReference>
<comment type="caution">
    <text evidence="2">The sequence shown here is derived from an EMBL/GenBank/DDBJ whole genome shotgun (WGS) entry which is preliminary data.</text>
</comment>
<proteinExistence type="predicted"/>
<dbReference type="EMBL" id="JAPEVG010000102">
    <property type="protein sequence ID" value="KAJ8483017.1"/>
    <property type="molecule type" value="Genomic_DNA"/>
</dbReference>
<evidence type="ECO:0000259" key="1">
    <source>
        <dbReference type="Pfam" id="PF20415"/>
    </source>
</evidence>
<evidence type="ECO:0000313" key="2">
    <source>
        <dbReference type="EMBL" id="KAJ8483017.1"/>
    </source>
</evidence>
<dbReference type="AlphaFoldDB" id="A0AAD7TXA0"/>
<sequence>MSAPYGYQQFYYPTPYIYPYVHQAYVSPFIPPVTLPASPQLPPRDERRVHWDDEPYVRPRRPSWHGGLAPPPTTVPFPSPPVMVTALPPMVPVAAQPQPYYTHYRRASDSCLPPAAWVSYPALVQPVAFQSPFQSAPPSPAINPLLNGENAGGPMLLFDLSLNTFSPQRITSGGQKTGTPLTLEELREPATYPSTTPPITVYDVLMAIHRTVQRQISHVDWARLSQSDMRAISAAYTRRCRTFPSAAAFEEAQGVRRVDYLRDNYMFRGLVRANSKDGFSKMKLLVGPVR</sequence>
<feature type="domain" description="DUF6699" evidence="1">
    <location>
        <begin position="191"/>
        <end position="275"/>
    </location>
</feature>